<proteinExistence type="predicted"/>
<organism evidence="2 3">
    <name type="scientific">Xyrichtys novacula</name>
    <name type="common">Pearly razorfish</name>
    <name type="synonym">Hemipteronotus novacula</name>
    <dbReference type="NCBI Taxonomy" id="13765"/>
    <lineage>
        <taxon>Eukaryota</taxon>
        <taxon>Metazoa</taxon>
        <taxon>Chordata</taxon>
        <taxon>Craniata</taxon>
        <taxon>Vertebrata</taxon>
        <taxon>Euteleostomi</taxon>
        <taxon>Actinopterygii</taxon>
        <taxon>Neopterygii</taxon>
        <taxon>Teleostei</taxon>
        <taxon>Neoteleostei</taxon>
        <taxon>Acanthomorphata</taxon>
        <taxon>Eupercaria</taxon>
        <taxon>Labriformes</taxon>
        <taxon>Labridae</taxon>
        <taxon>Xyrichtys</taxon>
    </lineage>
</organism>
<dbReference type="EMBL" id="OY660867">
    <property type="protein sequence ID" value="CAJ1055606.1"/>
    <property type="molecule type" value="Genomic_DNA"/>
</dbReference>
<keyword evidence="3" id="KW-1185">Reference proteome</keyword>
<name>A0AAV1F4G6_XYRNO</name>
<evidence type="ECO:0000313" key="3">
    <source>
        <dbReference type="Proteomes" id="UP001178508"/>
    </source>
</evidence>
<evidence type="ECO:0000313" key="2">
    <source>
        <dbReference type="EMBL" id="CAJ1055606.1"/>
    </source>
</evidence>
<feature type="compositionally biased region" description="Low complexity" evidence="1">
    <location>
        <begin position="18"/>
        <end position="35"/>
    </location>
</feature>
<accession>A0AAV1F4G6</accession>
<feature type="compositionally biased region" description="Basic and acidic residues" evidence="1">
    <location>
        <begin position="1"/>
        <end position="17"/>
    </location>
</feature>
<protein>
    <submittedName>
        <fullName evidence="2">Uncharacterized protein</fullName>
    </submittedName>
</protein>
<evidence type="ECO:0000256" key="1">
    <source>
        <dbReference type="SAM" id="MobiDB-lite"/>
    </source>
</evidence>
<dbReference type="AlphaFoldDB" id="A0AAV1F4G6"/>
<dbReference type="Proteomes" id="UP001178508">
    <property type="component" value="Chromosome 4"/>
</dbReference>
<feature type="region of interest" description="Disordered" evidence="1">
    <location>
        <begin position="1"/>
        <end position="35"/>
    </location>
</feature>
<sequence>MTSKCLETEDSSRRDSSPSHSTTRPTITAPRRPLPRLSARMYFSMADGFYGNKSGWRQGRGLTERCQTGNLMRSSYRS</sequence>
<reference evidence="2" key="1">
    <citation type="submission" date="2023-08" db="EMBL/GenBank/DDBJ databases">
        <authorList>
            <person name="Alioto T."/>
            <person name="Alioto T."/>
            <person name="Gomez Garrido J."/>
        </authorList>
    </citation>
    <scope>NUCLEOTIDE SEQUENCE</scope>
</reference>
<gene>
    <name evidence="2" type="ORF">XNOV1_A024733</name>
</gene>